<feature type="compositionally biased region" description="Basic residues" evidence="1">
    <location>
        <begin position="143"/>
        <end position="155"/>
    </location>
</feature>
<dbReference type="SUPFAM" id="SSF159894">
    <property type="entry name" value="YgaC/TfoX-N like"/>
    <property type="match status" value="1"/>
</dbReference>
<evidence type="ECO:0000313" key="3">
    <source>
        <dbReference type="EMBL" id="QND71320.1"/>
    </source>
</evidence>
<reference evidence="4" key="1">
    <citation type="journal article" date="2020" name="Mol. Plant Microbe">
        <title>Rhizobial microsymbionts of the narrowly endemic Oxytropis species growing in Kamchatka are characterized by significant genetic diversity and possess a set of genes that are associated with T3SS and T6SS secretion systems and can affect the development of symbiosis.</title>
        <authorList>
            <person name="Safronova V."/>
            <person name="Guro P."/>
            <person name="Sazanova A."/>
            <person name="Kuznetsova I."/>
            <person name="Belimov A."/>
            <person name="Yakubov V."/>
            <person name="Chirak E."/>
            <person name="Afonin A."/>
            <person name="Gogolev Y."/>
            <person name="Andronov E."/>
            <person name="Tikhonovich I."/>
        </authorList>
    </citation>
    <scope>NUCLEOTIDE SEQUENCE [LARGE SCALE GENOMIC DNA]</scope>
    <source>
        <strain evidence="4">581</strain>
    </source>
</reference>
<organism evidence="3 4">
    <name type="scientific">Tardiphaga robiniae</name>
    <dbReference type="NCBI Taxonomy" id="943830"/>
    <lineage>
        <taxon>Bacteria</taxon>
        <taxon>Pseudomonadati</taxon>
        <taxon>Pseudomonadota</taxon>
        <taxon>Alphaproteobacteria</taxon>
        <taxon>Hyphomicrobiales</taxon>
        <taxon>Nitrobacteraceae</taxon>
        <taxon>Tardiphaga</taxon>
    </lineage>
</organism>
<accession>A0A7G6TX38</accession>
<dbReference type="InterPro" id="IPR047525">
    <property type="entry name" value="TfoX-like"/>
</dbReference>
<dbReference type="AlphaFoldDB" id="A0A7G6TX38"/>
<evidence type="ECO:0000256" key="1">
    <source>
        <dbReference type="SAM" id="MobiDB-lite"/>
    </source>
</evidence>
<sequence>MDRDFLSELFAGFGPVTIRRMFSGFGISADGINFALVLRGAVYLRADEISIPRFESEGSQCFQYEMRGKLRMIGSYWQLPERLYDDPDEVTEWARVAHAAAIRASLAKASKKRATKKAKVVKKTAAKKKAAKKAAVKTVASKKASKAAKKRKSSS</sequence>
<evidence type="ECO:0000259" key="2">
    <source>
        <dbReference type="Pfam" id="PF04993"/>
    </source>
</evidence>
<dbReference type="PANTHER" id="PTHR36121:SF1">
    <property type="entry name" value="PROTEIN SXY"/>
    <property type="match status" value="1"/>
</dbReference>
<dbReference type="EMBL" id="CP050292">
    <property type="protein sequence ID" value="QND71320.1"/>
    <property type="molecule type" value="Genomic_DNA"/>
</dbReference>
<evidence type="ECO:0000313" key="4">
    <source>
        <dbReference type="Proteomes" id="UP000515291"/>
    </source>
</evidence>
<dbReference type="RefSeq" id="WP_093758423.1">
    <property type="nucleotide sequence ID" value="NZ_CP050292.1"/>
</dbReference>
<dbReference type="KEGG" id="trb:HB776_08760"/>
<feature type="domain" description="TfoX N-terminal" evidence="2">
    <location>
        <begin position="8"/>
        <end position="101"/>
    </location>
</feature>
<proteinExistence type="predicted"/>
<name>A0A7G6TX38_9BRAD</name>
<protein>
    <submittedName>
        <fullName evidence="3">TfoX/Sxy family protein</fullName>
    </submittedName>
</protein>
<feature type="region of interest" description="Disordered" evidence="1">
    <location>
        <begin position="132"/>
        <end position="155"/>
    </location>
</feature>
<gene>
    <name evidence="3" type="ORF">HB776_08760</name>
</gene>
<dbReference type="PANTHER" id="PTHR36121">
    <property type="entry name" value="PROTEIN SXY"/>
    <property type="match status" value="1"/>
</dbReference>
<dbReference type="Proteomes" id="UP000515291">
    <property type="component" value="Chromosome"/>
</dbReference>
<dbReference type="Gene3D" id="3.30.1460.30">
    <property type="entry name" value="YgaC/TfoX-N like chaperone"/>
    <property type="match status" value="1"/>
</dbReference>
<dbReference type="InterPro" id="IPR007076">
    <property type="entry name" value="TfoX_N"/>
</dbReference>
<dbReference type="Pfam" id="PF04993">
    <property type="entry name" value="TfoX_N"/>
    <property type="match status" value="1"/>
</dbReference>